<name>A0A1Z5HXZ5_9FIRM</name>
<dbReference type="RefSeq" id="WP_305790421.1">
    <property type="nucleotide sequence ID" value="NZ_BDGJ01000217.1"/>
</dbReference>
<dbReference type="SUPFAM" id="SSF55315">
    <property type="entry name" value="L30e-like"/>
    <property type="match status" value="1"/>
</dbReference>
<feature type="domain" description="Ribosomal protein eL8/eL30/eS12/Gadd45" evidence="1">
    <location>
        <begin position="7"/>
        <end position="83"/>
    </location>
</feature>
<reference evidence="3" key="1">
    <citation type="journal article" date="2017" name="Appl. Environ. Microbiol.">
        <title>Genomic analysis of Calderihabitans maritimus KKC1, a thermophilic hydrogenogenic carboxydotrophic bacterium isolated from marine sediment.</title>
        <authorList>
            <person name="Omae K."/>
            <person name="Yoneda Y."/>
            <person name="Fukuyama Y."/>
            <person name="Yoshida T."/>
            <person name="Sako Y."/>
        </authorList>
    </citation>
    <scope>NUCLEOTIDE SEQUENCE [LARGE SCALE GENOMIC DNA]</scope>
    <source>
        <strain evidence="3">KKC1</strain>
    </source>
</reference>
<gene>
    <name evidence="2" type="ORF">KKC1_35010</name>
</gene>
<evidence type="ECO:0000259" key="1">
    <source>
        <dbReference type="Pfam" id="PF01248"/>
    </source>
</evidence>
<keyword evidence="2" id="KW-0689">Ribosomal protein</keyword>
<dbReference type="Pfam" id="PF01248">
    <property type="entry name" value="Ribosomal_L7Ae"/>
    <property type="match status" value="1"/>
</dbReference>
<protein>
    <submittedName>
        <fullName evidence="2">50S ribosomal protein L7AE</fullName>
    </submittedName>
</protein>
<keyword evidence="2" id="KW-0687">Ribonucleoprotein</keyword>
<proteinExistence type="predicted"/>
<evidence type="ECO:0000313" key="3">
    <source>
        <dbReference type="Proteomes" id="UP000197032"/>
    </source>
</evidence>
<comment type="caution">
    <text evidence="2">The sequence shown here is derived from an EMBL/GenBank/DDBJ whole genome shotgun (WGS) entry which is preliminary data.</text>
</comment>
<keyword evidence="3" id="KW-1185">Reference proteome</keyword>
<dbReference type="AlphaFoldDB" id="A0A1Z5HXZ5"/>
<dbReference type="Proteomes" id="UP000197032">
    <property type="component" value="Unassembled WGS sequence"/>
</dbReference>
<dbReference type="PRINTS" id="PR00884">
    <property type="entry name" value="RIBOSOMALHS6"/>
</dbReference>
<evidence type="ECO:0000313" key="2">
    <source>
        <dbReference type="EMBL" id="GAW94396.1"/>
    </source>
</evidence>
<sequence>MMPFERLRKARKKTVGTKQTTKAVQKGLAKVVYIAEDADSHVVDPLIALCQEKGTEIIRVSSMAELGQACGIEVGAASAAIIED</sequence>
<dbReference type="EMBL" id="BDGJ01000217">
    <property type="protein sequence ID" value="GAW94396.1"/>
    <property type="molecule type" value="Genomic_DNA"/>
</dbReference>
<dbReference type="Gene3D" id="3.30.1330.30">
    <property type="match status" value="1"/>
</dbReference>
<organism evidence="2 3">
    <name type="scientific">Calderihabitans maritimus</name>
    <dbReference type="NCBI Taxonomy" id="1246530"/>
    <lineage>
        <taxon>Bacteria</taxon>
        <taxon>Bacillati</taxon>
        <taxon>Bacillota</taxon>
        <taxon>Clostridia</taxon>
        <taxon>Neomoorellales</taxon>
        <taxon>Calderihabitantaceae</taxon>
        <taxon>Calderihabitans</taxon>
    </lineage>
</organism>
<dbReference type="GO" id="GO:0005840">
    <property type="term" value="C:ribosome"/>
    <property type="evidence" value="ECO:0007669"/>
    <property type="project" value="UniProtKB-KW"/>
</dbReference>
<dbReference type="InterPro" id="IPR004038">
    <property type="entry name" value="Ribosomal_eL8/eL30/eS12/Gad45"/>
</dbReference>
<accession>A0A1Z5HXZ5</accession>
<dbReference type="InterPro" id="IPR029064">
    <property type="entry name" value="Ribosomal_eL30-like_sf"/>
</dbReference>